<comment type="pathway">
    <text evidence="4">Carbohydrate metabolism; tricarboxylic acid cycle.</text>
</comment>
<evidence type="ECO:0000256" key="10">
    <source>
        <dbReference type="ARBA" id="ARBA00022692"/>
    </source>
</evidence>
<dbReference type="GO" id="GO:0046872">
    <property type="term" value="F:metal ion binding"/>
    <property type="evidence" value="ECO:0007669"/>
    <property type="project" value="UniProtKB-KW"/>
</dbReference>
<reference evidence="17 18" key="1">
    <citation type="journal article" date="2010" name="Stand. Genomic Sci.">
        <title>Complete genome sequence of Rhizobium leguminosarum bv. trifolii strain WSM1325, an effective microsymbiont of annual Mediterranean clovers.</title>
        <authorList>
            <person name="Reeve W."/>
            <person name="O'Hara G."/>
            <person name="Chain P."/>
            <person name="Ardley J."/>
            <person name="Brau L."/>
            <person name="Nandesena K."/>
            <person name="Tiwari R."/>
            <person name="Copeland A."/>
            <person name="Nolan M."/>
            <person name="Han C."/>
            <person name="Brettin T."/>
            <person name="Land M."/>
            <person name="Ovchinikova G."/>
            <person name="Ivanova N."/>
            <person name="Mavromatis K."/>
            <person name="Markowitz V."/>
            <person name="Kyrpides N."/>
            <person name="Melino V."/>
            <person name="Denton M."/>
            <person name="Yates R."/>
            <person name="Howieson J."/>
        </authorList>
    </citation>
    <scope>NUCLEOTIDE SEQUENCE [LARGE SCALE GENOMIC DNA]</scope>
    <source>
        <strain evidence="18">WSM1325</strain>
        <plasmid evidence="18">Plasmid pR132503</plasmid>
    </source>
</reference>
<organism evidence="17 18">
    <name type="scientific">Rhizobium leguminosarum bv. trifolii (strain WSM1325)</name>
    <dbReference type="NCBI Taxonomy" id="395491"/>
    <lineage>
        <taxon>Bacteria</taxon>
        <taxon>Pseudomonadati</taxon>
        <taxon>Pseudomonadota</taxon>
        <taxon>Alphaproteobacteria</taxon>
        <taxon>Hyphomicrobiales</taxon>
        <taxon>Rhizobiaceae</taxon>
        <taxon>Rhizobium/Agrobacterium group</taxon>
        <taxon>Rhizobium</taxon>
    </lineage>
</organism>
<dbReference type="InterPro" id="IPR014312">
    <property type="entry name" value="Succ_DH_anchor"/>
</dbReference>
<dbReference type="Gene3D" id="1.20.1300.10">
    <property type="entry name" value="Fumarate reductase/succinate dehydrogenase, transmembrane subunit"/>
    <property type="match status" value="1"/>
</dbReference>
<dbReference type="Proteomes" id="UP000002256">
    <property type="component" value="Plasmid pR132503"/>
</dbReference>
<gene>
    <name evidence="17" type="ordered locus">Rleg_5819</name>
</gene>
<keyword evidence="12" id="KW-0249">Electron transport</keyword>
<evidence type="ECO:0000256" key="7">
    <source>
        <dbReference type="ARBA" id="ARBA00022448"/>
    </source>
</evidence>
<dbReference type="InterPro" id="IPR034804">
    <property type="entry name" value="SQR/QFR_C/D"/>
</dbReference>
<dbReference type="OrthoDB" id="9809280at2"/>
<dbReference type="InterPro" id="IPR000701">
    <property type="entry name" value="SuccDH_FuR_B_TM-su"/>
</dbReference>
<dbReference type="GO" id="GO:0020037">
    <property type="term" value="F:heme binding"/>
    <property type="evidence" value="ECO:0007669"/>
    <property type="project" value="InterPro"/>
</dbReference>
<keyword evidence="8" id="KW-0816">Tricarboxylic acid cycle</keyword>
<dbReference type="EMBL" id="CP001625">
    <property type="protein sequence ID" value="ACS60600.1"/>
    <property type="molecule type" value="Genomic_DNA"/>
</dbReference>
<evidence type="ECO:0000313" key="18">
    <source>
        <dbReference type="Proteomes" id="UP000002256"/>
    </source>
</evidence>
<geneLocation type="plasmid" evidence="17 18">
    <name>pR132503</name>
</geneLocation>
<evidence type="ECO:0000256" key="14">
    <source>
        <dbReference type="ARBA" id="ARBA00023004"/>
    </source>
</evidence>
<evidence type="ECO:0000313" key="17">
    <source>
        <dbReference type="EMBL" id="ACS60600.1"/>
    </source>
</evidence>
<evidence type="ECO:0000256" key="2">
    <source>
        <dbReference type="ARBA" id="ARBA00004050"/>
    </source>
</evidence>
<evidence type="ECO:0000256" key="5">
    <source>
        <dbReference type="ARBA" id="ARBA00011558"/>
    </source>
</evidence>
<dbReference type="GO" id="GO:0006099">
    <property type="term" value="P:tricarboxylic acid cycle"/>
    <property type="evidence" value="ECO:0007669"/>
    <property type="project" value="UniProtKB-UniPathway"/>
</dbReference>
<dbReference type="Pfam" id="PF01127">
    <property type="entry name" value="Sdh_cyt"/>
    <property type="match status" value="1"/>
</dbReference>
<keyword evidence="15 16" id="KW-0472">Membrane</keyword>
<evidence type="ECO:0000256" key="1">
    <source>
        <dbReference type="ARBA" id="ARBA00001971"/>
    </source>
</evidence>
<feature type="transmembrane region" description="Helical" evidence="16">
    <location>
        <begin position="21"/>
        <end position="46"/>
    </location>
</feature>
<name>C6B868_RHILS</name>
<feature type="transmembrane region" description="Helical" evidence="16">
    <location>
        <begin position="52"/>
        <end position="75"/>
    </location>
</feature>
<proteinExistence type="predicted"/>
<evidence type="ECO:0000256" key="9">
    <source>
        <dbReference type="ARBA" id="ARBA00022617"/>
    </source>
</evidence>
<comment type="subunit">
    <text evidence="5">Part of an enzyme complex containing four subunits: a flavoprotein, an iron-sulfur protein, plus two membrane-anchoring proteins, SdhC and SdhD.</text>
</comment>
<keyword evidence="13 16" id="KW-1133">Transmembrane helix</keyword>
<protein>
    <recommendedName>
        <fullName evidence="6">Succinate dehydrogenase hydrophobic membrane anchor subunit</fullName>
    </recommendedName>
</protein>
<sequence length="127" mass="13927">MTTPLGRVRGLGSAKGGTRPYVLKQASGLALGILTPYLIGIGIYLLGRDRDFVVASIGSFWIGPALLAFILLSAVHMDIGMRTIIEDYVHGHMRKLVILFLNSAFTWLVCLLCVFAILRMMFDAAQQ</sequence>
<keyword evidence="14" id="KW-0408">Iron</keyword>
<evidence type="ECO:0000256" key="16">
    <source>
        <dbReference type="SAM" id="Phobius"/>
    </source>
</evidence>
<evidence type="ECO:0000256" key="4">
    <source>
        <dbReference type="ARBA" id="ARBA00005163"/>
    </source>
</evidence>
<dbReference type="HOGENOM" id="CLU_151315_0_0_5"/>
<keyword evidence="17" id="KW-0614">Plasmid</keyword>
<evidence type="ECO:0000256" key="15">
    <source>
        <dbReference type="ARBA" id="ARBA00023136"/>
    </source>
</evidence>
<evidence type="ECO:0000256" key="12">
    <source>
        <dbReference type="ARBA" id="ARBA00022982"/>
    </source>
</evidence>
<evidence type="ECO:0000256" key="11">
    <source>
        <dbReference type="ARBA" id="ARBA00022723"/>
    </source>
</evidence>
<keyword evidence="7" id="KW-0813">Transport</keyword>
<keyword evidence="9" id="KW-0349">Heme</keyword>
<feature type="transmembrane region" description="Helical" evidence="16">
    <location>
        <begin position="96"/>
        <end position="122"/>
    </location>
</feature>
<dbReference type="UniPathway" id="UPA00223"/>
<dbReference type="KEGG" id="rlg:Rleg_5819"/>
<keyword evidence="10 16" id="KW-0812">Transmembrane</keyword>
<comment type="function">
    <text evidence="2">Membrane-anchoring subunit of succinate dehydrogenase (SDH).</text>
</comment>
<keyword evidence="11" id="KW-0479">Metal-binding</keyword>
<dbReference type="NCBIfam" id="TIGR02968">
    <property type="entry name" value="succ_dehyd_anc"/>
    <property type="match status" value="1"/>
</dbReference>
<comment type="cofactor">
    <cofactor evidence="1">
        <name>heme</name>
        <dbReference type="ChEBI" id="CHEBI:30413"/>
    </cofactor>
</comment>
<evidence type="ECO:0000256" key="8">
    <source>
        <dbReference type="ARBA" id="ARBA00022532"/>
    </source>
</evidence>
<comment type="subcellular location">
    <subcellularLocation>
        <location evidence="3">Membrane</location>
        <topology evidence="3">Multi-pass membrane protein</topology>
    </subcellularLocation>
</comment>
<evidence type="ECO:0000256" key="3">
    <source>
        <dbReference type="ARBA" id="ARBA00004141"/>
    </source>
</evidence>
<dbReference type="AlphaFoldDB" id="C6B868"/>
<evidence type="ECO:0000256" key="13">
    <source>
        <dbReference type="ARBA" id="ARBA00022989"/>
    </source>
</evidence>
<accession>C6B868</accession>
<evidence type="ECO:0000256" key="6">
    <source>
        <dbReference type="ARBA" id="ARBA00019425"/>
    </source>
</evidence>
<dbReference type="GO" id="GO:0016020">
    <property type="term" value="C:membrane"/>
    <property type="evidence" value="ECO:0007669"/>
    <property type="project" value="UniProtKB-SubCell"/>
</dbReference>
<dbReference type="SUPFAM" id="SSF81343">
    <property type="entry name" value="Fumarate reductase respiratory complex transmembrane subunits"/>
    <property type="match status" value="1"/>
</dbReference>